<dbReference type="OrthoDB" id="8020326at2"/>
<gene>
    <name evidence="2" type="ORF">FS320_37295</name>
</gene>
<feature type="region of interest" description="Disordered" evidence="1">
    <location>
        <begin position="69"/>
        <end position="105"/>
    </location>
</feature>
<keyword evidence="3" id="KW-1185">Reference proteome</keyword>
<evidence type="ECO:0000313" key="3">
    <source>
        <dbReference type="Proteomes" id="UP000403266"/>
    </source>
</evidence>
<evidence type="ECO:0000256" key="1">
    <source>
        <dbReference type="SAM" id="MobiDB-lite"/>
    </source>
</evidence>
<reference evidence="2 3" key="1">
    <citation type="journal article" date="2019" name="Syst. Appl. Microbiol.">
        <title>Microvirga tunisiensis sp. nov., a root nodule symbiotic bacterium isolated from Lupinus micranthus and L. luteus grown in Northern Tunisia.</title>
        <authorList>
            <person name="Msaddak A."/>
            <person name="Rejili M."/>
            <person name="Duran D."/>
            <person name="Mars M."/>
            <person name="Palacios J.M."/>
            <person name="Ruiz-Argueso T."/>
            <person name="Rey L."/>
            <person name="Imperial J."/>
        </authorList>
    </citation>
    <scope>NUCLEOTIDE SEQUENCE [LARGE SCALE GENOMIC DNA]</scope>
    <source>
        <strain evidence="2 3">Lmie10</strain>
    </source>
</reference>
<dbReference type="AlphaFoldDB" id="A0A5N7MUF6"/>
<organism evidence="2 3">
    <name type="scientific">Microvirga tunisiensis</name>
    <dbReference type="NCBI Taxonomy" id="2108360"/>
    <lineage>
        <taxon>Bacteria</taxon>
        <taxon>Pseudomonadati</taxon>
        <taxon>Pseudomonadota</taxon>
        <taxon>Alphaproteobacteria</taxon>
        <taxon>Hyphomicrobiales</taxon>
        <taxon>Methylobacteriaceae</taxon>
        <taxon>Microvirga</taxon>
    </lineage>
</organism>
<comment type="caution">
    <text evidence="2">The sequence shown here is derived from an EMBL/GenBank/DDBJ whole genome shotgun (WGS) entry which is preliminary data.</text>
</comment>
<feature type="compositionally biased region" description="Basic residues" evidence="1">
    <location>
        <begin position="142"/>
        <end position="152"/>
    </location>
</feature>
<protein>
    <submittedName>
        <fullName evidence="2">Uncharacterized protein</fullName>
    </submittedName>
</protein>
<evidence type="ECO:0000313" key="2">
    <source>
        <dbReference type="EMBL" id="MPR30518.1"/>
    </source>
</evidence>
<feature type="region of interest" description="Disordered" evidence="1">
    <location>
        <begin position="133"/>
        <end position="216"/>
    </location>
</feature>
<dbReference type="RefSeq" id="WP_152717349.1">
    <property type="nucleotide sequence ID" value="NZ_VOSJ01000416.1"/>
</dbReference>
<proteinExistence type="predicted"/>
<dbReference type="Proteomes" id="UP000403266">
    <property type="component" value="Unassembled WGS sequence"/>
</dbReference>
<sequence>MKRNPKPFSVEIKKSRGPNQRHQLLPRRLFEMVPVETTQVFQKEEPQAVAEPAAAPRILPSIVEPVWSNSEAVEPVRRRRRSGSKADQGQAELDRNPIADGTKDAPAETPMILEAVSQMDTVVVEEAAAPVHEAQPQQTARAKAKLRKKAAKMVRPAMASEPVSQPEQSSETEVIDPLPAERARTTHHLTPTKRQAAAAQLPRHERWKRRLHPAAW</sequence>
<feature type="compositionally biased region" description="Basic residues" evidence="1">
    <location>
        <begin position="205"/>
        <end position="216"/>
    </location>
</feature>
<name>A0A5N7MUF6_9HYPH</name>
<feature type="compositionally biased region" description="Low complexity" evidence="1">
    <location>
        <begin position="160"/>
        <end position="172"/>
    </location>
</feature>
<feature type="region of interest" description="Disordered" evidence="1">
    <location>
        <begin position="1"/>
        <end position="22"/>
    </location>
</feature>
<accession>A0A5N7MUF6</accession>
<dbReference type="EMBL" id="VOSK01000383">
    <property type="protein sequence ID" value="MPR30518.1"/>
    <property type="molecule type" value="Genomic_DNA"/>
</dbReference>
<feature type="compositionally biased region" description="Basic and acidic residues" evidence="1">
    <location>
        <begin position="92"/>
        <end position="105"/>
    </location>
</feature>